<dbReference type="EMBL" id="JAPWIS010000034">
    <property type="protein sequence ID" value="MCZ4589602.1"/>
    <property type="molecule type" value="Genomic_DNA"/>
</dbReference>
<dbReference type="AlphaFoldDB" id="A0AAX3YRX8"/>
<protein>
    <submittedName>
        <fullName evidence="3">Uncharacterized protein</fullName>
    </submittedName>
</protein>
<dbReference type="EMBL" id="CP130954">
    <property type="protein sequence ID" value="WLF51239.1"/>
    <property type="molecule type" value="Genomic_DNA"/>
</dbReference>
<sequence>MAPPRKGSRDGIVSRVVFLVVVIGIVFGVFQYVTGGVKVGDDGWVRTGQQKISELFDRGSEVTKGELEDITDGAGTQIGEQIREQLSTTPTQAPAPEGEGE</sequence>
<dbReference type="Proteomes" id="UP001066327">
    <property type="component" value="Unassembled WGS sequence"/>
</dbReference>
<keyword evidence="4" id="KW-1185">Reference proteome</keyword>
<feature type="transmembrane region" description="Helical" evidence="1">
    <location>
        <begin position="12"/>
        <end position="33"/>
    </location>
</feature>
<dbReference type="RefSeq" id="WP_269592571.1">
    <property type="nucleotide sequence ID" value="NZ_CP130954.1"/>
</dbReference>
<keyword evidence="3" id="KW-0614">Plasmid</keyword>
<name>A0AAX3YRX8_RHOOP</name>
<evidence type="ECO:0000313" key="3">
    <source>
        <dbReference type="EMBL" id="WLF51239.1"/>
    </source>
</evidence>
<geneLocation type="plasmid" evidence="3 5">
    <name>pRho-VOC14-C342</name>
</geneLocation>
<evidence type="ECO:0000313" key="4">
    <source>
        <dbReference type="Proteomes" id="UP001066327"/>
    </source>
</evidence>
<evidence type="ECO:0000313" key="5">
    <source>
        <dbReference type="Proteomes" id="UP001231166"/>
    </source>
</evidence>
<proteinExistence type="predicted"/>
<keyword evidence="1" id="KW-0472">Membrane</keyword>
<evidence type="ECO:0000313" key="2">
    <source>
        <dbReference type="EMBL" id="MCZ4589602.1"/>
    </source>
</evidence>
<evidence type="ECO:0000256" key="1">
    <source>
        <dbReference type="SAM" id="Phobius"/>
    </source>
</evidence>
<organism evidence="3 5">
    <name type="scientific">Rhodococcus opacus</name>
    <name type="common">Nocardia opaca</name>
    <dbReference type="NCBI Taxonomy" id="37919"/>
    <lineage>
        <taxon>Bacteria</taxon>
        <taxon>Bacillati</taxon>
        <taxon>Actinomycetota</taxon>
        <taxon>Actinomycetes</taxon>
        <taxon>Mycobacteriales</taxon>
        <taxon>Nocardiaceae</taxon>
        <taxon>Rhodococcus</taxon>
    </lineage>
</organism>
<accession>A0AAX3YRX8</accession>
<keyword evidence="1" id="KW-1133">Transmembrane helix</keyword>
<keyword evidence="1" id="KW-0812">Transmembrane</keyword>
<gene>
    <name evidence="2" type="ORF">O4328_39220</name>
    <name evidence="3" type="ORF">Q5707_38400</name>
</gene>
<dbReference type="Proteomes" id="UP001231166">
    <property type="component" value="Plasmid pRho-VOC14-C342"/>
</dbReference>
<reference evidence="2" key="1">
    <citation type="submission" date="2022-12" db="EMBL/GenBank/DDBJ databases">
        <authorList>
            <person name="Krivoruchko A.V."/>
            <person name="Elkin A."/>
        </authorList>
    </citation>
    <scope>NUCLEOTIDE SEQUENCE</scope>
    <source>
        <strain evidence="2">IEGM 249</strain>
    </source>
</reference>
<reference evidence="3" key="2">
    <citation type="submission" date="2023-07" db="EMBL/GenBank/DDBJ databases">
        <title>Genomic analysis of Rhodococcus opacus VOC-14 with glycol ethers degradation activity.</title>
        <authorList>
            <person name="Narkevich D.A."/>
            <person name="Hlushen A.M."/>
            <person name="Akhremchuk A.E."/>
            <person name="Sikolenko M.A."/>
            <person name="Valentovich L.N."/>
        </authorList>
    </citation>
    <scope>NUCLEOTIDE SEQUENCE</scope>
    <source>
        <strain evidence="3">VOC-14</strain>
        <plasmid evidence="3">pRho-VOC14-C342</plasmid>
    </source>
</reference>